<keyword evidence="1" id="KW-0812">Transmembrane</keyword>
<organism evidence="3">
    <name type="scientific">Laccaria bicolor (strain S238N-H82 / ATCC MYA-4686)</name>
    <name type="common">Bicoloured deceiver</name>
    <name type="synonym">Laccaria laccata var. bicolor</name>
    <dbReference type="NCBI Taxonomy" id="486041"/>
    <lineage>
        <taxon>Eukaryota</taxon>
        <taxon>Fungi</taxon>
        <taxon>Dikarya</taxon>
        <taxon>Basidiomycota</taxon>
        <taxon>Agaricomycotina</taxon>
        <taxon>Agaricomycetes</taxon>
        <taxon>Agaricomycetidae</taxon>
        <taxon>Agaricales</taxon>
        <taxon>Agaricineae</taxon>
        <taxon>Hydnangiaceae</taxon>
        <taxon>Laccaria</taxon>
    </lineage>
</organism>
<evidence type="ECO:0000313" key="3">
    <source>
        <dbReference type="Proteomes" id="UP000001194"/>
    </source>
</evidence>
<dbReference type="EMBL" id="DS547147">
    <property type="protein sequence ID" value="EDR00641.1"/>
    <property type="molecule type" value="Genomic_DNA"/>
</dbReference>
<keyword evidence="1" id="KW-0472">Membrane</keyword>
<dbReference type="AlphaFoldDB" id="B0DXL5"/>
<name>B0DXL5_LACBS</name>
<evidence type="ECO:0000313" key="2">
    <source>
        <dbReference type="EMBL" id="EDR00641.1"/>
    </source>
</evidence>
<sequence length="77" mass="8605">MQGGGWMSIACVRKVSWSKGGVCTESLSRKTGYRNNSHNNSVSVAMGLHERAVGYTHSMVILSSWLFGWLKYYGIFK</sequence>
<reference evidence="2 3" key="1">
    <citation type="journal article" date="2008" name="Nature">
        <title>The genome of Laccaria bicolor provides insights into mycorrhizal symbiosis.</title>
        <authorList>
            <person name="Martin F."/>
            <person name="Aerts A."/>
            <person name="Ahren D."/>
            <person name="Brun A."/>
            <person name="Danchin E.G.J."/>
            <person name="Duchaussoy F."/>
            <person name="Gibon J."/>
            <person name="Kohler A."/>
            <person name="Lindquist E."/>
            <person name="Pereda V."/>
            <person name="Salamov A."/>
            <person name="Shapiro H.J."/>
            <person name="Wuyts J."/>
            <person name="Blaudez D."/>
            <person name="Buee M."/>
            <person name="Brokstein P."/>
            <person name="Canbaeck B."/>
            <person name="Cohen D."/>
            <person name="Courty P.E."/>
            <person name="Coutinho P.M."/>
            <person name="Delaruelle C."/>
            <person name="Detter J.C."/>
            <person name="Deveau A."/>
            <person name="DiFazio S."/>
            <person name="Duplessis S."/>
            <person name="Fraissinet-Tachet L."/>
            <person name="Lucic E."/>
            <person name="Frey-Klett P."/>
            <person name="Fourrey C."/>
            <person name="Feussner I."/>
            <person name="Gay G."/>
            <person name="Grimwood J."/>
            <person name="Hoegger P.J."/>
            <person name="Jain P."/>
            <person name="Kilaru S."/>
            <person name="Labbe J."/>
            <person name="Lin Y.C."/>
            <person name="Legue V."/>
            <person name="Le Tacon F."/>
            <person name="Marmeisse R."/>
            <person name="Melayah D."/>
            <person name="Montanini B."/>
            <person name="Muratet M."/>
            <person name="Nehls U."/>
            <person name="Niculita-Hirzel H."/>
            <person name="Oudot-Le Secq M.P."/>
            <person name="Peter M."/>
            <person name="Quesneville H."/>
            <person name="Rajashekar B."/>
            <person name="Reich M."/>
            <person name="Rouhier N."/>
            <person name="Schmutz J."/>
            <person name="Yin T."/>
            <person name="Chalot M."/>
            <person name="Henrissat B."/>
            <person name="Kuees U."/>
            <person name="Lucas S."/>
            <person name="Van de Peer Y."/>
            <person name="Podila G.K."/>
            <person name="Polle A."/>
            <person name="Pukkila P.J."/>
            <person name="Richardson P.M."/>
            <person name="Rouze P."/>
            <person name="Sanders I.R."/>
            <person name="Stajich J.E."/>
            <person name="Tunlid A."/>
            <person name="Tuskan G."/>
            <person name="Grigoriev I.V."/>
        </authorList>
    </citation>
    <scope>NUCLEOTIDE SEQUENCE [LARGE SCALE GENOMIC DNA]</scope>
    <source>
        <strain evidence="3">S238N-H82 / ATCC MYA-4686</strain>
    </source>
</reference>
<gene>
    <name evidence="2" type="ORF">LACBIDRAFT_313135</name>
</gene>
<keyword evidence="1" id="KW-1133">Transmembrane helix</keyword>
<dbReference type="KEGG" id="lbc:LACBIDRAFT_313135"/>
<dbReference type="RefSeq" id="XP_001888650.1">
    <property type="nucleotide sequence ID" value="XM_001888615.1"/>
</dbReference>
<proteinExistence type="predicted"/>
<dbReference type="GeneID" id="6084306"/>
<feature type="transmembrane region" description="Helical" evidence="1">
    <location>
        <begin position="52"/>
        <end position="70"/>
    </location>
</feature>
<dbReference type="InParanoid" id="B0DXL5"/>
<dbReference type="Proteomes" id="UP000001194">
    <property type="component" value="Unassembled WGS sequence"/>
</dbReference>
<evidence type="ECO:0000256" key="1">
    <source>
        <dbReference type="SAM" id="Phobius"/>
    </source>
</evidence>
<dbReference type="HOGENOM" id="CLU_2638495_0_0_1"/>
<accession>B0DXL5</accession>
<keyword evidence="3" id="KW-1185">Reference proteome</keyword>
<protein>
    <submittedName>
        <fullName evidence="2">Predicted protein</fullName>
    </submittedName>
</protein>